<keyword evidence="1" id="KW-0812">Transmembrane</keyword>
<sequence>MGRVRRALLGGSMAEDRQFTHGDAEGIPPGGTLTPAEALAIAGRAEAAARRPQPLPWWYGPGVGLSLAAYGVALGQSFERQAQWLILLCPLGLVLVQAAIVRVAIRARGVAGLVERGFPPHAVRALGAVVLVAALSGLVAWFATGDQGWVGAAVGAGGGLTLWAAIVLINRHVKEQSMSDAQ</sequence>
<keyword evidence="1" id="KW-0472">Membrane</keyword>
<name>A0A0D0PNI0_KITGR</name>
<feature type="transmembrane region" description="Helical" evidence="1">
    <location>
        <begin position="149"/>
        <end position="169"/>
    </location>
</feature>
<evidence type="ECO:0000256" key="1">
    <source>
        <dbReference type="SAM" id="Phobius"/>
    </source>
</evidence>
<dbReference type="Proteomes" id="UP000032066">
    <property type="component" value="Unassembled WGS sequence"/>
</dbReference>
<feature type="transmembrane region" description="Helical" evidence="1">
    <location>
        <begin position="57"/>
        <end position="78"/>
    </location>
</feature>
<dbReference type="PATRIC" id="fig|2064.6.peg.4921"/>
<keyword evidence="3" id="KW-1185">Reference proteome</keyword>
<evidence type="ECO:0000313" key="3">
    <source>
        <dbReference type="Proteomes" id="UP000032066"/>
    </source>
</evidence>
<gene>
    <name evidence="2" type="ORF">TR51_22915</name>
</gene>
<proteinExistence type="predicted"/>
<organism evidence="2 3">
    <name type="scientific">Kitasatospora griseola</name>
    <name type="common">Streptomyces griseolosporeus</name>
    <dbReference type="NCBI Taxonomy" id="2064"/>
    <lineage>
        <taxon>Bacteria</taxon>
        <taxon>Bacillati</taxon>
        <taxon>Actinomycetota</taxon>
        <taxon>Actinomycetes</taxon>
        <taxon>Kitasatosporales</taxon>
        <taxon>Streptomycetaceae</taxon>
        <taxon>Kitasatospora</taxon>
    </lineage>
</organism>
<dbReference type="EMBL" id="JXZB01000004">
    <property type="protein sequence ID" value="KIQ62047.1"/>
    <property type="molecule type" value="Genomic_DNA"/>
</dbReference>
<feature type="transmembrane region" description="Helical" evidence="1">
    <location>
        <begin position="125"/>
        <end position="143"/>
    </location>
</feature>
<dbReference type="AlphaFoldDB" id="A0A0D0PNI0"/>
<evidence type="ECO:0000313" key="2">
    <source>
        <dbReference type="EMBL" id="KIQ62047.1"/>
    </source>
</evidence>
<accession>A0A0D0PNI0</accession>
<keyword evidence="1" id="KW-1133">Transmembrane helix</keyword>
<comment type="caution">
    <text evidence="2">The sequence shown here is derived from an EMBL/GenBank/DDBJ whole genome shotgun (WGS) entry which is preliminary data.</text>
</comment>
<dbReference type="STRING" id="2064.TR51_22915"/>
<protein>
    <submittedName>
        <fullName evidence="2">Uncharacterized protein</fullName>
    </submittedName>
</protein>
<feature type="transmembrane region" description="Helical" evidence="1">
    <location>
        <begin position="84"/>
        <end position="105"/>
    </location>
</feature>
<reference evidence="2 3" key="1">
    <citation type="submission" date="2015-02" db="EMBL/GenBank/DDBJ databases">
        <title>Draft genome sequence of Kitasatospora griseola MF730-N6, a bafilomycin, terpentecin and satosporin producer.</title>
        <authorList>
            <person name="Arens J.C."/>
            <person name="Haltli B."/>
            <person name="Kerr R.G."/>
        </authorList>
    </citation>
    <scope>NUCLEOTIDE SEQUENCE [LARGE SCALE GENOMIC DNA]</scope>
    <source>
        <strain evidence="2 3">MF730-N6</strain>
    </source>
</reference>